<feature type="domain" description="Heterokaryon incompatibility" evidence="1">
    <location>
        <begin position="62"/>
        <end position="210"/>
    </location>
</feature>
<evidence type="ECO:0000313" key="2">
    <source>
        <dbReference type="EMBL" id="QRD05912.1"/>
    </source>
</evidence>
<dbReference type="PANTHER" id="PTHR24148">
    <property type="entry name" value="ANKYRIN REPEAT DOMAIN-CONTAINING PROTEIN 39 HOMOLOG-RELATED"/>
    <property type="match status" value="1"/>
</dbReference>
<dbReference type="VEuPathDB" id="FungiDB:JI435_133440"/>
<dbReference type="Pfam" id="PF06985">
    <property type="entry name" value="HET"/>
    <property type="match status" value="1"/>
</dbReference>
<dbReference type="PANTHER" id="PTHR24148:SF73">
    <property type="entry name" value="HET DOMAIN PROTEIN (AFU_ORTHOLOGUE AFUA_8G01020)"/>
    <property type="match status" value="1"/>
</dbReference>
<organism evidence="2 3">
    <name type="scientific">Phaeosphaeria nodorum (strain SN15 / ATCC MYA-4574 / FGSC 10173)</name>
    <name type="common">Glume blotch fungus</name>
    <name type="synonym">Parastagonospora nodorum</name>
    <dbReference type="NCBI Taxonomy" id="321614"/>
    <lineage>
        <taxon>Eukaryota</taxon>
        <taxon>Fungi</taxon>
        <taxon>Dikarya</taxon>
        <taxon>Ascomycota</taxon>
        <taxon>Pezizomycotina</taxon>
        <taxon>Dothideomycetes</taxon>
        <taxon>Pleosporomycetidae</taxon>
        <taxon>Pleosporales</taxon>
        <taxon>Pleosporineae</taxon>
        <taxon>Phaeosphaeriaceae</taxon>
        <taxon>Parastagonospora</taxon>
    </lineage>
</organism>
<reference evidence="3" key="1">
    <citation type="journal article" date="2021" name="BMC Genomics">
        <title>Chromosome-level genome assembly and manually-curated proteome of model necrotroph Parastagonospora nodorum Sn15 reveals a genome-wide trove of candidate effector homologs, and redundancy of virulence-related functions within an accessory chromosome.</title>
        <authorList>
            <person name="Bertazzoni S."/>
            <person name="Jones D.A.B."/>
            <person name="Phan H.T."/>
            <person name="Tan K.-C."/>
            <person name="Hane J.K."/>
        </authorList>
    </citation>
    <scope>NUCLEOTIDE SEQUENCE [LARGE SCALE GENOMIC DNA]</scope>
    <source>
        <strain evidence="3">SN15 / ATCC MYA-4574 / FGSC 10173)</strain>
    </source>
</reference>
<dbReference type="InterPro" id="IPR010730">
    <property type="entry name" value="HET"/>
</dbReference>
<keyword evidence="3" id="KW-1185">Reference proteome</keyword>
<protein>
    <recommendedName>
        <fullName evidence="1">Heterokaryon incompatibility domain-containing protein</fullName>
    </recommendedName>
</protein>
<dbReference type="EMBL" id="CP069041">
    <property type="protein sequence ID" value="QRD05912.1"/>
    <property type="molecule type" value="Genomic_DNA"/>
</dbReference>
<dbReference type="InterPro" id="IPR052895">
    <property type="entry name" value="HetReg/Transcr_Mod"/>
</dbReference>
<dbReference type="Pfam" id="PF26639">
    <property type="entry name" value="Het-6_barrel"/>
    <property type="match status" value="1"/>
</dbReference>
<evidence type="ECO:0000259" key="1">
    <source>
        <dbReference type="Pfam" id="PF06985"/>
    </source>
</evidence>
<dbReference type="OrthoDB" id="5416609at2759"/>
<accession>A0A7U2NPP5</accession>
<proteinExistence type="predicted"/>
<gene>
    <name evidence="2" type="ORF">JI435_133440</name>
</gene>
<dbReference type="AlphaFoldDB" id="A0A7U2NPP5"/>
<evidence type="ECO:0000313" key="3">
    <source>
        <dbReference type="Proteomes" id="UP000663193"/>
    </source>
</evidence>
<name>A0A7U2NPP5_PHANO</name>
<dbReference type="Proteomes" id="UP000663193">
    <property type="component" value="Chromosome 19"/>
</dbReference>
<sequence length="615" mass="69595">MEAQQSTYTYTPLDDTRREIRVLHIRPKSSSPSQTAKLTSGEDTDTIDCFFSRTTLEDPSDFEALSYVWGDASKKKPIRLQGHDFPVTENLHQALVHLRKDYDERICWIDALCINQGDLEERASQVSQMEYIYRLAKEVIVFLGPYWKGQEIALRFMFAIASDKDLHYSPLQEPHFTSNGGLDASSELLCSYLARFFALPWWTRAWTVQEGLLAQQVTFMSGIQEIPAPLIGDYLKNINPHFRCCLKGAKLHWRDEATQLTVWESQTSASALFFSAGAELEDDLLYRVTRFRFRGCWDVRDNIYSVLGLASPAYRERIKVSYTTPTAEVFQNMAIASIEVTESLDVLSHVCGPGHPLLSTRLPSCVPDWTSNVGIMQREPLIQRLKMLHYKPFKASRKSKAHITITNGTAITVAMGIDKVAKVADQSDQAATWPDTVPKLRKLGKIDGDVATPYASRDNAFWKTLGGGIHPGGLGNRKTEPFYRFEDKDEHMYREWFPWDPLNMTEGSEIFGHAVMCASACRRFILTEKGYIGWGPEDCKAGDEVVLMPGGRVPYIVRTFRSNLTDPNARLCKFLGDAYVHGVMDGEAWLDPDALHPIVFMPRKVGAEDEDSEDE</sequence>